<keyword evidence="2" id="KW-0175">Coiled coil</keyword>
<evidence type="ECO:0000313" key="3">
    <source>
        <dbReference type="EMBL" id="KAJ6250506.1"/>
    </source>
</evidence>
<accession>A0ABQ8Z0U3</accession>
<dbReference type="Pfam" id="PF04078">
    <property type="entry name" value="Rcd1"/>
    <property type="match status" value="1"/>
</dbReference>
<organism evidence="3 4">
    <name type="scientific">Anaeramoeba flamelloides</name>
    <dbReference type="NCBI Taxonomy" id="1746091"/>
    <lineage>
        <taxon>Eukaryota</taxon>
        <taxon>Metamonada</taxon>
        <taxon>Anaeramoebidae</taxon>
        <taxon>Anaeramoeba</taxon>
    </lineage>
</organism>
<dbReference type="InterPro" id="IPR011989">
    <property type="entry name" value="ARM-like"/>
</dbReference>
<reference evidence="3" key="1">
    <citation type="submission" date="2022-08" db="EMBL/GenBank/DDBJ databases">
        <title>Novel sulfate-reducing endosymbionts in the free-living metamonad Anaeramoeba.</title>
        <authorList>
            <person name="Jerlstrom-Hultqvist J."/>
            <person name="Cepicka I."/>
            <person name="Gallot-Lavallee L."/>
            <person name="Salas-Leiva D."/>
            <person name="Curtis B.A."/>
            <person name="Zahonova K."/>
            <person name="Pipaliya S."/>
            <person name="Dacks J."/>
            <person name="Roger A.J."/>
        </authorList>
    </citation>
    <scope>NUCLEOTIDE SEQUENCE</scope>
    <source>
        <strain evidence="3">Schooner1</strain>
    </source>
</reference>
<dbReference type="InterPro" id="IPR016024">
    <property type="entry name" value="ARM-type_fold"/>
</dbReference>
<dbReference type="Gene3D" id="1.25.10.10">
    <property type="entry name" value="Leucine-rich Repeat Variant"/>
    <property type="match status" value="1"/>
</dbReference>
<evidence type="ECO:0000256" key="2">
    <source>
        <dbReference type="SAM" id="Coils"/>
    </source>
</evidence>
<evidence type="ECO:0000256" key="1">
    <source>
        <dbReference type="ARBA" id="ARBA00006385"/>
    </source>
</evidence>
<dbReference type="SUPFAM" id="SSF48371">
    <property type="entry name" value="ARM repeat"/>
    <property type="match status" value="1"/>
</dbReference>
<dbReference type="EMBL" id="JAOAOG010000075">
    <property type="protein sequence ID" value="KAJ6250506.1"/>
    <property type="molecule type" value="Genomic_DNA"/>
</dbReference>
<comment type="caution">
    <text evidence="3">The sequence shown here is derived from an EMBL/GenBank/DDBJ whole genome shotgun (WGS) entry which is preliminary data.</text>
</comment>
<evidence type="ECO:0000313" key="4">
    <source>
        <dbReference type="Proteomes" id="UP001150062"/>
    </source>
</evidence>
<proteinExistence type="inferred from homology"/>
<dbReference type="InterPro" id="IPR007216">
    <property type="entry name" value="CNOT9"/>
</dbReference>
<name>A0ABQ8Z0U3_9EUKA</name>
<keyword evidence="4" id="KW-1185">Reference proteome</keyword>
<protein>
    <submittedName>
        <fullName evidence="3">Ccr4-not transcription complex subunit 9</fullName>
    </submittedName>
</protein>
<sequence length="310" mass="35620">MTYFKNQVLNEEIEQQQQQQQQQQEQQTQTHQIFLKDYEINEKDLQIVSSLVIQLTKNNSEQALIQLNELKEEIDLIAPVVWYATGCVALLLREITTAYPLLSPPNLSQKRSEKVCHALGLFQLIASHKETHPLFLRSNIPLYLYPFLSSSSKSLPFTQLRINSLGVIASFVKTEEDSVVNFLLTTEIIPLCLHIMEICTEQEKIIATFIILKIILNENGLTYICDIYQRFLAVSSVIGNMVNYLLEEPSVKLLENIIRCYSRLADNSRAREALKQTLPQPLKDGTFNEQIRNHQNIQESLNSLLSELDL</sequence>
<dbReference type="PANTHER" id="PTHR12262">
    <property type="entry name" value="CCR4-NOT TRANSCRIPTION COMPLEX SUBUNIT 9"/>
    <property type="match status" value="1"/>
</dbReference>
<dbReference type="Proteomes" id="UP001150062">
    <property type="component" value="Unassembled WGS sequence"/>
</dbReference>
<gene>
    <name evidence="3" type="ORF">M0813_15992</name>
</gene>
<comment type="similarity">
    <text evidence="1">Belongs to the CNOT9 family.</text>
</comment>
<feature type="coiled-coil region" evidence="2">
    <location>
        <begin position="6"/>
        <end position="73"/>
    </location>
</feature>